<evidence type="ECO:0000256" key="5">
    <source>
        <dbReference type="ARBA" id="ARBA00023125"/>
    </source>
</evidence>
<dbReference type="AlphaFoldDB" id="A0A0D2CZN9"/>
<dbReference type="Gene3D" id="1.20.5.170">
    <property type="match status" value="1"/>
</dbReference>
<evidence type="ECO:0000256" key="6">
    <source>
        <dbReference type="ARBA" id="ARBA00023163"/>
    </source>
</evidence>
<comment type="subcellular location">
    <subcellularLocation>
        <location evidence="2">Nucleus</location>
    </subcellularLocation>
</comment>
<dbReference type="GO" id="GO:0001228">
    <property type="term" value="F:DNA-binding transcription activator activity, RNA polymerase II-specific"/>
    <property type="evidence" value="ECO:0007669"/>
    <property type="project" value="TreeGrafter"/>
</dbReference>
<dbReference type="InterPro" id="IPR046347">
    <property type="entry name" value="bZIP_sf"/>
</dbReference>
<feature type="region of interest" description="Disordered" evidence="9">
    <location>
        <begin position="72"/>
        <end position="99"/>
    </location>
</feature>
<dbReference type="PANTHER" id="PTHR40621">
    <property type="entry name" value="TRANSCRIPTION FACTOR KAPC-RELATED"/>
    <property type="match status" value="1"/>
</dbReference>
<accession>A0A0D2CZN9</accession>
<evidence type="ECO:0000256" key="2">
    <source>
        <dbReference type="ARBA" id="ARBA00004123"/>
    </source>
</evidence>
<keyword evidence="5" id="KW-0238">DNA-binding</keyword>
<feature type="compositionally biased region" description="Low complexity" evidence="9">
    <location>
        <begin position="216"/>
        <end position="228"/>
    </location>
</feature>
<dbReference type="InterPro" id="IPR004827">
    <property type="entry name" value="bZIP"/>
</dbReference>
<evidence type="ECO:0000256" key="1">
    <source>
        <dbReference type="ARBA" id="ARBA00004049"/>
    </source>
</evidence>
<keyword evidence="7" id="KW-0539">Nucleus</keyword>
<dbReference type="GO" id="GO:0090575">
    <property type="term" value="C:RNA polymerase II transcription regulator complex"/>
    <property type="evidence" value="ECO:0007669"/>
    <property type="project" value="TreeGrafter"/>
</dbReference>
<evidence type="ECO:0000256" key="4">
    <source>
        <dbReference type="ARBA" id="ARBA00023015"/>
    </source>
</evidence>
<keyword evidence="12" id="KW-1185">Reference proteome</keyword>
<gene>
    <name evidence="11" type="ORF">PV04_02964</name>
</gene>
<dbReference type="GO" id="GO:0000976">
    <property type="term" value="F:transcription cis-regulatory region binding"/>
    <property type="evidence" value="ECO:0007669"/>
    <property type="project" value="InterPro"/>
</dbReference>
<evidence type="ECO:0000313" key="12">
    <source>
        <dbReference type="Proteomes" id="UP000054266"/>
    </source>
</evidence>
<keyword evidence="4" id="KW-0805">Transcription regulation</keyword>
<feature type="region of interest" description="Disordered" evidence="9">
    <location>
        <begin position="1"/>
        <end position="58"/>
    </location>
</feature>
<evidence type="ECO:0000256" key="7">
    <source>
        <dbReference type="ARBA" id="ARBA00023242"/>
    </source>
</evidence>
<dbReference type="PANTHER" id="PTHR40621:SF11">
    <property type="entry name" value="TRANSCRIPTION FACTOR KAPC-RELATED"/>
    <property type="match status" value="1"/>
</dbReference>
<feature type="region of interest" description="Disordered" evidence="9">
    <location>
        <begin position="216"/>
        <end position="240"/>
    </location>
</feature>
<evidence type="ECO:0000256" key="9">
    <source>
        <dbReference type="SAM" id="MobiDB-lite"/>
    </source>
</evidence>
<sequence length="316" mass="35214">MNPPAPYSIISIRSTPNSTALTPRPETYAAGHKRRGPDQRARTDDRSIPDVSQRAPNRAMDYFHAAHRGSYYSTPEAASSRASSPENINDRFRFGSMEPGFFPPDQTWDPVDMSSLTSITDFGDQSLRQTSQAPSTDSEQTIVPQSKIRRRAQNRASQRAFRERKERHVKGLETQLELLNEKHQDLLCSYNKQSDTMMKLNRKIEKLTADLKALKTSPPITSSTTPDPQYFGEGAPGRPRERLHVERNAHFSGPEKFDAFSFTSHPSVPSSMPYDGYQLGLDGTIVNTTDVANPGVGGVVASSDNLPDFEDLLQMP</sequence>
<name>A0A0D2CZN9_9EURO</name>
<evidence type="ECO:0000313" key="11">
    <source>
        <dbReference type="EMBL" id="KIW70721.1"/>
    </source>
</evidence>
<feature type="compositionally biased region" description="Basic and acidic residues" evidence="9">
    <location>
        <begin position="36"/>
        <end position="48"/>
    </location>
</feature>
<dbReference type="Proteomes" id="UP000054266">
    <property type="component" value="Unassembled WGS sequence"/>
</dbReference>
<dbReference type="InterPro" id="IPR050936">
    <property type="entry name" value="AP-1-like"/>
</dbReference>
<feature type="domain" description="BZIP" evidence="10">
    <location>
        <begin position="149"/>
        <end position="164"/>
    </location>
</feature>
<protein>
    <recommendedName>
        <fullName evidence="8">Putative transcription factor kapC</fullName>
    </recommendedName>
</protein>
<evidence type="ECO:0000256" key="8">
    <source>
        <dbReference type="ARBA" id="ARBA00044067"/>
    </source>
</evidence>
<dbReference type="SMART" id="SM00338">
    <property type="entry name" value="BRLZ"/>
    <property type="match status" value="1"/>
</dbReference>
<feature type="compositionally biased region" description="Polar residues" evidence="9">
    <location>
        <begin position="11"/>
        <end position="21"/>
    </location>
</feature>
<keyword evidence="6" id="KW-0804">Transcription</keyword>
<dbReference type="CDD" id="cd14688">
    <property type="entry name" value="bZIP_YAP"/>
    <property type="match status" value="1"/>
</dbReference>
<proteinExistence type="inferred from homology"/>
<dbReference type="EMBL" id="KN846957">
    <property type="protein sequence ID" value="KIW70721.1"/>
    <property type="molecule type" value="Genomic_DNA"/>
</dbReference>
<evidence type="ECO:0000259" key="10">
    <source>
        <dbReference type="PROSITE" id="PS00036"/>
    </source>
</evidence>
<organism evidence="11 12">
    <name type="scientific">Phialophora macrospora</name>
    <dbReference type="NCBI Taxonomy" id="1851006"/>
    <lineage>
        <taxon>Eukaryota</taxon>
        <taxon>Fungi</taxon>
        <taxon>Dikarya</taxon>
        <taxon>Ascomycota</taxon>
        <taxon>Pezizomycotina</taxon>
        <taxon>Eurotiomycetes</taxon>
        <taxon>Chaetothyriomycetidae</taxon>
        <taxon>Chaetothyriales</taxon>
        <taxon>Herpotrichiellaceae</taxon>
        <taxon>Phialophora</taxon>
    </lineage>
</organism>
<reference evidence="11 12" key="1">
    <citation type="submission" date="2015-01" db="EMBL/GenBank/DDBJ databases">
        <title>The Genome Sequence of Capronia semiimmersa CBS27337.</title>
        <authorList>
            <consortium name="The Broad Institute Genomics Platform"/>
            <person name="Cuomo C."/>
            <person name="de Hoog S."/>
            <person name="Gorbushina A."/>
            <person name="Stielow B."/>
            <person name="Teixiera M."/>
            <person name="Abouelleil A."/>
            <person name="Chapman S.B."/>
            <person name="Priest M."/>
            <person name="Young S.K."/>
            <person name="Wortman J."/>
            <person name="Nusbaum C."/>
            <person name="Birren B."/>
        </authorList>
    </citation>
    <scope>NUCLEOTIDE SEQUENCE [LARGE SCALE GENOMIC DNA]</scope>
    <source>
        <strain evidence="11 12">CBS 27337</strain>
    </source>
</reference>
<evidence type="ECO:0000256" key="3">
    <source>
        <dbReference type="ARBA" id="ARBA00007163"/>
    </source>
</evidence>
<dbReference type="HOGENOM" id="CLU_076384_0_0_1"/>
<dbReference type="SUPFAM" id="SSF57959">
    <property type="entry name" value="Leucine zipper domain"/>
    <property type="match status" value="1"/>
</dbReference>
<comment type="similarity">
    <text evidence="3">Belongs to the bZIP family.</text>
</comment>
<comment type="function">
    <text evidence="1">Putative transcription factor.</text>
</comment>
<dbReference type="STRING" id="5601.A0A0D2CZN9"/>
<dbReference type="PROSITE" id="PS00036">
    <property type="entry name" value="BZIP_BASIC"/>
    <property type="match status" value="1"/>
</dbReference>